<evidence type="ECO:0000256" key="3">
    <source>
        <dbReference type="ARBA" id="ARBA00023002"/>
    </source>
</evidence>
<evidence type="ECO:0000313" key="5">
    <source>
        <dbReference type="EMBL" id="PGH27623.1"/>
    </source>
</evidence>
<gene>
    <name evidence="5" type="ORF">AJ80_00636</name>
</gene>
<dbReference type="InterPro" id="IPR036291">
    <property type="entry name" value="NAD(P)-bd_dom_sf"/>
</dbReference>
<sequence length="321" mass="35402">MAVYNFQTTGDEIATNCAAHVENKTILVTGVTPGSLGAGFVIRIAKYRPRLIILASRNVSKAEKTARDIVTAAPEAKTRILELDLGSQDQIRKAALEVNAYQENIDVLVNSAGVMAVPYGVTKEGIESQFGTNHIGHFLFTNLIMPKLRASEYGGRVLIVASDGCRLGPVRFDDWNFDNGKTYDKWRAYGQAKSANMLFAVSLAQKLGKKGLLAASMHPGVISTNLGDHLSEEHFKELAQIDRDIGNRSTWDGFTWKTMDQGVATYVFGAFDPSVLEHNGSFLSDSQVVPPTQVWCWGRDPVDAERLWKLSEKLVGQQFEY</sequence>
<evidence type="ECO:0000256" key="2">
    <source>
        <dbReference type="ARBA" id="ARBA00022857"/>
    </source>
</evidence>
<name>A0A2B7Z319_POLH7</name>
<evidence type="ECO:0008006" key="7">
    <source>
        <dbReference type="Google" id="ProtNLM"/>
    </source>
</evidence>
<dbReference type="InterPro" id="IPR002347">
    <property type="entry name" value="SDR_fam"/>
</dbReference>
<comment type="caution">
    <text evidence="5">The sequence shown here is derived from an EMBL/GenBank/DDBJ whole genome shotgun (WGS) entry which is preliminary data.</text>
</comment>
<keyword evidence="6" id="KW-1185">Reference proteome</keyword>
<dbReference type="GO" id="GO:0016491">
    <property type="term" value="F:oxidoreductase activity"/>
    <property type="evidence" value="ECO:0007669"/>
    <property type="project" value="UniProtKB-KW"/>
</dbReference>
<dbReference type="OrthoDB" id="191139at2759"/>
<dbReference type="PRINTS" id="PR00081">
    <property type="entry name" value="GDHRDH"/>
</dbReference>
<dbReference type="EMBL" id="PDNA01000005">
    <property type="protein sequence ID" value="PGH27623.1"/>
    <property type="molecule type" value="Genomic_DNA"/>
</dbReference>
<accession>A0A2B7Z319</accession>
<dbReference type="Pfam" id="PF00106">
    <property type="entry name" value="adh_short"/>
    <property type="match status" value="1"/>
</dbReference>
<dbReference type="PANTHER" id="PTHR24320">
    <property type="entry name" value="RETINOL DEHYDROGENASE"/>
    <property type="match status" value="1"/>
</dbReference>
<evidence type="ECO:0000313" key="6">
    <source>
        <dbReference type="Proteomes" id="UP000224634"/>
    </source>
</evidence>
<dbReference type="Gene3D" id="3.40.50.720">
    <property type="entry name" value="NAD(P)-binding Rossmann-like Domain"/>
    <property type="match status" value="1"/>
</dbReference>
<evidence type="ECO:0000256" key="1">
    <source>
        <dbReference type="ARBA" id="ARBA00006484"/>
    </source>
</evidence>
<dbReference type="AlphaFoldDB" id="A0A2B7Z319"/>
<comment type="similarity">
    <text evidence="1 4">Belongs to the short-chain dehydrogenases/reductases (SDR) family.</text>
</comment>
<dbReference type="SUPFAM" id="SSF51735">
    <property type="entry name" value="NAD(P)-binding Rossmann-fold domains"/>
    <property type="match status" value="1"/>
</dbReference>
<dbReference type="Proteomes" id="UP000224634">
    <property type="component" value="Unassembled WGS sequence"/>
</dbReference>
<keyword evidence="3" id="KW-0560">Oxidoreductase</keyword>
<keyword evidence="2" id="KW-0521">NADP</keyword>
<reference evidence="5 6" key="1">
    <citation type="submission" date="2017-10" db="EMBL/GenBank/DDBJ databases">
        <title>Comparative genomics in systemic dimorphic fungi from Ajellomycetaceae.</title>
        <authorList>
            <person name="Munoz J.F."/>
            <person name="Mcewen J.G."/>
            <person name="Clay O.K."/>
            <person name="Cuomo C.A."/>
        </authorList>
    </citation>
    <scope>NUCLEOTIDE SEQUENCE [LARGE SCALE GENOMIC DNA]</scope>
    <source>
        <strain evidence="5 6">UAMH7299</strain>
    </source>
</reference>
<dbReference type="PRINTS" id="PR00080">
    <property type="entry name" value="SDRFAMILY"/>
</dbReference>
<evidence type="ECO:0000256" key="4">
    <source>
        <dbReference type="RuleBase" id="RU000363"/>
    </source>
</evidence>
<dbReference type="STRING" id="1447883.A0A2B7Z319"/>
<proteinExistence type="inferred from homology"/>
<protein>
    <recommendedName>
        <fullName evidence="7">Oxidoreductase</fullName>
    </recommendedName>
</protein>
<organism evidence="5 6">
    <name type="scientific">Polytolypa hystricis (strain UAMH7299)</name>
    <dbReference type="NCBI Taxonomy" id="1447883"/>
    <lineage>
        <taxon>Eukaryota</taxon>
        <taxon>Fungi</taxon>
        <taxon>Dikarya</taxon>
        <taxon>Ascomycota</taxon>
        <taxon>Pezizomycotina</taxon>
        <taxon>Eurotiomycetes</taxon>
        <taxon>Eurotiomycetidae</taxon>
        <taxon>Onygenales</taxon>
        <taxon>Onygenales incertae sedis</taxon>
        <taxon>Polytolypa</taxon>
    </lineage>
</organism>
<dbReference type="PANTHER" id="PTHR24320:SF283">
    <property type="entry name" value="RETINOL DEHYDROGENASE 11"/>
    <property type="match status" value="1"/>
</dbReference>